<dbReference type="InterPro" id="IPR000182">
    <property type="entry name" value="GNAT_dom"/>
</dbReference>
<evidence type="ECO:0000259" key="2">
    <source>
        <dbReference type="PROSITE" id="PS51186"/>
    </source>
</evidence>
<evidence type="ECO:0000313" key="4">
    <source>
        <dbReference type="Proteomes" id="UP000245911"/>
    </source>
</evidence>
<dbReference type="GO" id="GO:0016747">
    <property type="term" value="F:acyltransferase activity, transferring groups other than amino-acyl groups"/>
    <property type="evidence" value="ECO:0007669"/>
    <property type="project" value="InterPro"/>
</dbReference>
<dbReference type="AlphaFoldDB" id="A0A2T8HXK3"/>
<dbReference type="OrthoDB" id="7843527at2"/>
<dbReference type="CDD" id="cd04301">
    <property type="entry name" value="NAT_SF"/>
    <property type="match status" value="1"/>
</dbReference>
<gene>
    <name evidence="3" type="ORF">DDE20_00875</name>
</gene>
<feature type="region of interest" description="Disordered" evidence="1">
    <location>
        <begin position="1"/>
        <end position="71"/>
    </location>
</feature>
<proteinExistence type="predicted"/>
<sequence>MARPRDCVTHATRIRKVPALAPPRVSPHSRRRHNPNRERRRPPGQHLSSSSLDAGPNHSRRQECRMTGPKPRSLDMRIRRLHACDQAHICAHFLSLDAESRRARFCAAISEDWVLRYAKQSLCEGDITCGAFIDGRLRGVVELRDIRQVDPCCAEAAFSVDPQWQNIGIGDALFQRMLAVAGHRGIGTIQMTFLKENSRMRHLALRYDATLAQDQDDVAATLHPDPPVLMTLAKGLMGGAKDHPWQRF</sequence>
<dbReference type="InterPro" id="IPR016181">
    <property type="entry name" value="Acyl_CoA_acyltransferase"/>
</dbReference>
<dbReference type="Pfam" id="PF00583">
    <property type="entry name" value="Acetyltransf_1"/>
    <property type="match status" value="1"/>
</dbReference>
<evidence type="ECO:0000256" key="1">
    <source>
        <dbReference type="SAM" id="MobiDB-lite"/>
    </source>
</evidence>
<evidence type="ECO:0000313" key="3">
    <source>
        <dbReference type="EMBL" id="PVH30153.1"/>
    </source>
</evidence>
<feature type="domain" description="N-acetyltransferase" evidence="2">
    <location>
        <begin position="76"/>
        <end position="248"/>
    </location>
</feature>
<organism evidence="3 4">
    <name type="scientific">Pararhodobacter oceanensis</name>
    <dbReference type="NCBI Taxonomy" id="2172121"/>
    <lineage>
        <taxon>Bacteria</taxon>
        <taxon>Pseudomonadati</taxon>
        <taxon>Pseudomonadota</taxon>
        <taxon>Alphaproteobacteria</taxon>
        <taxon>Rhodobacterales</taxon>
        <taxon>Paracoccaceae</taxon>
        <taxon>Pararhodobacter</taxon>
    </lineage>
</organism>
<dbReference type="Proteomes" id="UP000245911">
    <property type="component" value="Unassembled WGS sequence"/>
</dbReference>
<reference evidence="3 4" key="1">
    <citation type="submission" date="2018-04" db="EMBL/GenBank/DDBJ databases">
        <title>Pararhodobacter oceanense sp. nov., isolated from marine intertidal sediment.</title>
        <authorList>
            <person name="Wang X.-L."/>
            <person name="Du Z.-J."/>
        </authorList>
    </citation>
    <scope>NUCLEOTIDE SEQUENCE [LARGE SCALE GENOMIC DNA]</scope>
    <source>
        <strain evidence="3 4">AM505</strain>
    </source>
</reference>
<name>A0A2T8HXK3_9RHOB</name>
<protein>
    <recommendedName>
        <fullName evidence="2">N-acetyltransferase domain-containing protein</fullName>
    </recommendedName>
</protein>
<dbReference type="EMBL" id="QDKM01000001">
    <property type="protein sequence ID" value="PVH30153.1"/>
    <property type="molecule type" value="Genomic_DNA"/>
</dbReference>
<accession>A0A2T8HXK3</accession>
<dbReference type="Gene3D" id="3.40.630.30">
    <property type="match status" value="1"/>
</dbReference>
<keyword evidence="4" id="KW-1185">Reference proteome</keyword>
<comment type="caution">
    <text evidence="3">The sequence shown here is derived from an EMBL/GenBank/DDBJ whole genome shotgun (WGS) entry which is preliminary data.</text>
</comment>
<dbReference type="SUPFAM" id="SSF55729">
    <property type="entry name" value="Acyl-CoA N-acyltransferases (Nat)"/>
    <property type="match status" value="1"/>
</dbReference>
<dbReference type="PROSITE" id="PS51186">
    <property type="entry name" value="GNAT"/>
    <property type="match status" value="1"/>
</dbReference>
<feature type="compositionally biased region" description="Basic residues" evidence="1">
    <location>
        <begin position="27"/>
        <end position="43"/>
    </location>
</feature>